<name>A0A2H3DBT7_ARMGA</name>
<dbReference type="OrthoDB" id="2923000at2759"/>
<accession>A0A2H3DBT7</accession>
<dbReference type="EMBL" id="KZ293658">
    <property type="protein sequence ID" value="PBK92695.1"/>
    <property type="molecule type" value="Genomic_DNA"/>
</dbReference>
<evidence type="ECO:0000313" key="2">
    <source>
        <dbReference type="Proteomes" id="UP000217790"/>
    </source>
</evidence>
<dbReference type="Proteomes" id="UP000217790">
    <property type="component" value="Unassembled WGS sequence"/>
</dbReference>
<reference evidence="2" key="1">
    <citation type="journal article" date="2017" name="Nat. Ecol. Evol.">
        <title>Genome expansion and lineage-specific genetic innovations in the forest pathogenic fungi Armillaria.</title>
        <authorList>
            <person name="Sipos G."/>
            <person name="Prasanna A.N."/>
            <person name="Walter M.C."/>
            <person name="O'Connor E."/>
            <person name="Balint B."/>
            <person name="Krizsan K."/>
            <person name="Kiss B."/>
            <person name="Hess J."/>
            <person name="Varga T."/>
            <person name="Slot J."/>
            <person name="Riley R."/>
            <person name="Boka B."/>
            <person name="Rigling D."/>
            <person name="Barry K."/>
            <person name="Lee J."/>
            <person name="Mihaltcheva S."/>
            <person name="LaButti K."/>
            <person name="Lipzen A."/>
            <person name="Waldron R."/>
            <person name="Moloney N.M."/>
            <person name="Sperisen C."/>
            <person name="Kredics L."/>
            <person name="Vagvoelgyi C."/>
            <person name="Patrignani A."/>
            <person name="Fitzpatrick D."/>
            <person name="Nagy I."/>
            <person name="Doyle S."/>
            <person name="Anderson J.B."/>
            <person name="Grigoriev I.V."/>
            <person name="Gueldener U."/>
            <person name="Muensterkoetter M."/>
            <person name="Nagy L.G."/>
        </authorList>
    </citation>
    <scope>NUCLEOTIDE SEQUENCE [LARGE SCALE GENOMIC DNA]</scope>
    <source>
        <strain evidence="2">Ar21-2</strain>
    </source>
</reference>
<gene>
    <name evidence="1" type="ORF">ARMGADRAFT_1063569</name>
</gene>
<proteinExistence type="predicted"/>
<dbReference type="InParanoid" id="A0A2H3DBT7"/>
<keyword evidence="2" id="KW-1185">Reference proteome</keyword>
<evidence type="ECO:0000313" key="1">
    <source>
        <dbReference type="EMBL" id="PBK92695.1"/>
    </source>
</evidence>
<dbReference type="AlphaFoldDB" id="A0A2H3DBT7"/>
<protein>
    <submittedName>
        <fullName evidence="1">Uncharacterized protein</fullName>
    </submittedName>
</protein>
<organism evidence="1 2">
    <name type="scientific">Armillaria gallica</name>
    <name type="common">Bulbous honey fungus</name>
    <name type="synonym">Armillaria bulbosa</name>
    <dbReference type="NCBI Taxonomy" id="47427"/>
    <lineage>
        <taxon>Eukaryota</taxon>
        <taxon>Fungi</taxon>
        <taxon>Dikarya</taxon>
        <taxon>Basidiomycota</taxon>
        <taxon>Agaricomycotina</taxon>
        <taxon>Agaricomycetes</taxon>
        <taxon>Agaricomycetidae</taxon>
        <taxon>Agaricales</taxon>
        <taxon>Marasmiineae</taxon>
        <taxon>Physalacriaceae</taxon>
        <taxon>Armillaria</taxon>
    </lineage>
</organism>
<sequence length="217" mass="24611">MSSLHISVEIVKSMALEMEKSFVEQSYIIESLAETMAFSLEYADIYTDIWCNQQSPFMKEPVLRDGPQDRIEVAIPETTWAFGDSPAVLEEILGRLGVRPFIRREYEVVLYNIMEAKKTGNPIIIVRDDCEEIHADLTQAEPTIGAKRAPLEDLVDDRAQKRQHTGKVSGEHVADPRYHTNIEPSLEQYANPFREEEAESQLAGFIILGHTDLYGPT</sequence>